<gene>
    <name evidence="1" type="ORF">J2X11_001679</name>
</gene>
<evidence type="ECO:0000313" key="1">
    <source>
        <dbReference type="EMBL" id="MDR7086840.1"/>
    </source>
</evidence>
<sequence length="118" mass="13396">MPSAFTESEDFDMDTFAEDRSFDEVQSLLHYAHFIPRTRGFTTQHVDTHWPGHTFNGLVELFTSAGLLTLVSPLGALIHESGGVQEGNDLTNFRRILFNDMIEWAVEWPDGSWTKPPL</sequence>
<dbReference type="EMBL" id="JAVDWH010000001">
    <property type="protein sequence ID" value="MDR7086840.1"/>
    <property type="molecule type" value="Genomic_DNA"/>
</dbReference>
<accession>A0ABU1UNX8</accession>
<proteinExistence type="predicted"/>
<protein>
    <submittedName>
        <fullName evidence="1">Uncharacterized protein</fullName>
    </submittedName>
</protein>
<name>A0ABU1UNX8_9ACTN</name>
<comment type="caution">
    <text evidence="1">The sequence shown here is derived from an EMBL/GenBank/DDBJ whole genome shotgun (WGS) entry which is preliminary data.</text>
</comment>
<reference evidence="1 2" key="1">
    <citation type="submission" date="2023-07" db="EMBL/GenBank/DDBJ databases">
        <title>Sorghum-associated microbial communities from plants grown in Nebraska, USA.</title>
        <authorList>
            <person name="Schachtman D."/>
        </authorList>
    </citation>
    <scope>NUCLEOTIDE SEQUENCE [LARGE SCALE GENOMIC DNA]</scope>
    <source>
        <strain evidence="1 2">BE248</strain>
    </source>
</reference>
<dbReference type="Proteomes" id="UP001257739">
    <property type="component" value="Unassembled WGS sequence"/>
</dbReference>
<keyword evidence="2" id="KW-1185">Reference proteome</keyword>
<evidence type="ECO:0000313" key="2">
    <source>
        <dbReference type="Proteomes" id="UP001257739"/>
    </source>
</evidence>
<organism evidence="1 2">
    <name type="scientific">Aeromicrobium panaciterrae</name>
    <dbReference type="NCBI Taxonomy" id="363861"/>
    <lineage>
        <taxon>Bacteria</taxon>
        <taxon>Bacillati</taxon>
        <taxon>Actinomycetota</taxon>
        <taxon>Actinomycetes</taxon>
        <taxon>Propionibacteriales</taxon>
        <taxon>Nocardioidaceae</taxon>
        <taxon>Aeromicrobium</taxon>
    </lineage>
</organism>